<sequence>MKAHPVFEGDRLRATTFRPRRRRLFVSFRQRVGTPGNFDEARPVMGFVGNGWAHLHLQSRWNDWFVNPETEALEARLAEFTARYEQVVAMGFSMGGYGALRLARALRLTRLMAISPQFSIDPWVVPFDRRYRAEAAGWDATSGDLTHRCTEVGGAVLVDPFKPLDLAHGRLICKAFPKLTLVMLPCGGHPATRAIRQGGRFDWLKTELAEGLADPRAVGRVHRKVRRQSESYWRHLAEVARWHHRPALSAAAEGHAKALSEKASVRPADRA</sequence>
<dbReference type="GO" id="GO:0016787">
    <property type="term" value="F:hydrolase activity"/>
    <property type="evidence" value="ECO:0007669"/>
    <property type="project" value="UniProtKB-KW"/>
</dbReference>
<gene>
    <name evidence="1" type="ORF">J5474_16140</name>
</gene>
<comment type="caution">
    <text evidence="1">The sequence shown here is derived from an EMBL/GenBank/DDBJ whole genome shotgun (WGS) entry which is preliminary data.</text>
</comment>
<proteinExistence type="predicted"/>
<name>A0A940MS47_9RHOB</name>
<protein>
    <submittedName>
        <fullName evidence="1">Alpha/beta hydrolase</fullName>
    </submittedName>
</protein>
<evidence type="ECO:0000313" key="1">
    <source>
        <dbReference type="EMBL" id="MBP0484012.1"/>
    </source>
</evidence>
<keyword evidence="2" id="KW-1185">Reference proteome</keyword>
<dbReference type="EMBL" id="JAGISH010000009">
    <property type="protein sequence ID" value="MBP0484012.1"/>
    <property type="molecule type" value="Genomic_DNA"/>
</dbReference>
<dbReference type="RefSeq" id="WP_209361958.1">
    <property type="nucleotide sequence ID" value="NZ_JAGISH010000009.1"/>
</dbReference>
<dbReference type="Gene3D" id="3.40.50.1820">
    <property type="entry name" value="alpha/beta hydrolase"/>
    <property type="match status" value="1"/>
</dbReference>
<dbReference type="InterPro" id="IPR029058">
    <property type="entry name" value="AB_hydrolase_fold"/>
</dbReference>
<evidence type="ECO:0000313" key="2">
    <source>
        <dbReference type="Proteomes" id="UP000675940"/>
    </source>
</evidence>
<dbReference type="Proteomes" id="UP000675940">
    <property type="component" value="Unassembled WGS sequence"/>
</dbReference>
<dbReference type="AlphaFoldDB" id="A0A940MS47"/>
<organism evidence="1 2">
    <name type="scientific">Sagittula salina</name>
    <dbReference type="NCBI Taxonomy" id="2820268"/>
    <lineage>
        <taxon>Bacteria</taxon>
        <taxon>Pseudomonadati</taxon>
        <taxon>Pseudomonadota</taxon>
        <taxon>Alphaproteobacteria</taxon>
        <taxon>Rhodobacterales</taxon>
        <taxon>Roseobacteraceae</taxon>
        <taxon>Sagittula</taxon>
    </lineage>
</organism>
<dbReference type="SUPFAM" id="SSF53474">
    <property type="entry name" value="alpha/beta-Hydrolases"/>
    <property type="match status" value="1"/>
</dbReference>
<accession>A0A940MS47</accession>
<reference evidence="1" key="1">
    <citation type="submission" date="2021-03" db="EMBL/GenBank/DDBJ databases">
        <title>Sagittula salina sp. nov. strain M10.9X isolated from the marine waste.</title>
        <authorList>
            <person name="Satari L."/>
            <person name="Molina-Menor E."/>
            <person name="Vidal-Verdu A."/>
            <person name="Pascual J."/>
            <person name="Pereto J."/>
            <person name="Porcar M."/>
        </authorList>
    </citation>
    <scope>NUCLEOTIDE SEQUENCE</scope>
    <source>
        <strain evidence="1">M10.9X</strain>
    </source>
</reference>
<keyword evidence="1" id="KW-0378">Hydrolase</keyword>